<sequence length="55" mass="6457">MYKQPFGFKVVRICSVGTTKTKKEKKRKREKKGNQTSFQNGFPCRFSMILHESKS</sequence>
<proteinExistence type="predicted"/>
<reference evidence="2" key="1">
    <citation type="submission" date="2014-09" db="EMBL/GenBank/DDBJ databases">
        <authorList>
            <person name="Magalhaes I.L.F."/>
            <person name="Oliveira U."/>
            <person name="Santos F.R."/>
            <person name="Vidigal T.H.D.A."/>
            <person name="Brescovit A.D."/>
            <person name="Santos A.J."/>
        </authorList>
    </citation>
    <scope>NUCLEOTIDE SEQUENCE</scope>
    <source>
        <tissue evidence="2">Shoot tissue taken approximately 20 cm above the soil surface</tissue>
    </source>
</reference>
<organism evidence="2">
    <name type="scientific">Arundo donax</name>
    <name type="common">Giant reed</name>
    <name type="synonym">Donax arundinaceus</name>
    <dbReference type="NCBI Taxonomy" id="35708"/>
    <lineage>
        <taxon>Eukaryota</taxon>
        <taxon>Viridiplantae</taxon>
        <taxon>Streptophyta</taxon>
        <taxon>Embryophyta</taxon>
        <taxon>Tracheophyta</taxon>
        <taxon>Spermatophyta</taxon>
        <taxon>Magnoliopsida</taxon>
        <taxon>Liliopsida</taxon>
        <taxon>Poales</taxon>
        <taxon>Poaceae</taxon>
        <taxon>PACMAD clade</taxon>
        <taxon>Arundinoideae</taxon>
        <taxon>Arundineae</taxon>
        <taxon>Arundo</taxon>
    </lineage>
</organism>
<feature type="region of interest" description="Disordered" evidence="1">
    <location>
        <begin position="19"/>
        <end position="40"/>
    </location>
</feature>
<evidence type="ECO:0000313" key="2">
    <source>
        <dbReference type="EMBL" id="JAD73316.1"/>
    </source>
</evidence>
<accession>A0A0A9CCJ0</accession>
<evidence type="ECO:0000256" key="1">
    <source>
        <dbReference type="SAM" id="MobiDB-lite"/>
    </source>
</evidence>
<protein>
    <submittedName>
        <fullName evidence="2">Uncharacterized protein</fullName>
    </submittedName>
</protein>
<dbReference type="AlphaFoldDB" id="A0A0A9CCJ0"/>
<feature type="compositionally biased region" description="Basic residues" evidence="1">
    <location>
        <begin position="20"/>
        <end position="31"/>
    </location>
</feature>
<name>A0A0A9CCJ0_ARUDO</name>
<reference evidence="2" key="2">
    <citation type="journal article" date="2015" name="Data Brief">
        <title>Shoot transcriptome of the giant reed, Arundo donax.</title>
        <authorList>
            <person name="Barrero R.A."/>
            <person name="Guerrero F.D."/>
            <person name="Moolhuijzen P."/>
            <person name="Goolsby J.A."/>
            <person name="Tidwell J."/>
            <person name="Bellgard S.E."/>
            <person name="Bellgard M.I."/>
        </authorList>
    </citation>
    <scope>NUCLEOTIDE SEQUENCE</scope>
    <source>
        <tissue evidence="2">Shoot tissue taken approximately 20 cm above the soil surface</tissue>
    </source>
</reference>
<dbReference type="EMBL" id="GBRH01224579">
    <property type="protein sequence ID" value="JAD73316.1"/>
    <property type="molecule type" value="Transcribed_RNA"/>
</dbReference>